<dbReference type="OrthoDB" id="2649332at2759"/>
<name>F8NE58_SERL9</name>
<dbReference type="HOGENOM" id="CLU_2694714_0_0_1"/>
<dbReference type="GeneID" id="18809058"/>
<evidence type="ECO:0000313" key="1">
    <source>
        <dbReference type="EMBL" id="EGO30387.1"/>
    </source>
</evidence>
<proteinExistence type="predicted"/>
<sequence>FPLYIINNPKFCRFAGAIEAINGMHIACIPSAAERDASQNCKGGLSQHCLACYNFDLRFTHILSGWEESVADAV</sequence>
<evidence type="ECO:0008006" key="2">
    <source>
        <dbReference type="Google" id="ProtNLM"/>
    </source>
</evidence>
<dbReference type="Proteomes" id="UP000008064">
    <property type="component" value="Unassembled WGS sequence"/>
</dbReference>
<dbReference type="EMBL" id="GL945428">
    <property type="protein sequence ID" value="EGO30387.1"/>
    <property type="molecule type" value="Genomic_DNA"/>
</dbReference>
<gene>
    <name evidence="1" type="ORF">SERLADRAFT_345304</name>
</gene>
<feature type="non-terminal residue" evidence="1">
    <location>
        <position position="1"/>
    </location>
</feature>
<dbReference type="RefSeq" id="XP_007312271.1">
    <property type="nucleotide sequence ID" value="XM_007312209.1"/>
</dbReference>
<reference evidence="1" key="1">
    <citation type="submission" date="2011-04" db="EMBL/GenBank/DDBJ databases">
        <title>Evolution of plant cell wall degrading machinery underlies the functional diversity of forest fungi.</title>
        <authorList>
            <consortium name="US DOE Joint Genome Institute (JGI-PGF)"/>
            <person name="Eastwood D.C."/>
            <person name="Floudas D."/>
            <person name="Binder M."/>
            <person name="Majcherczyk A."/>
            <person name="Schneider P."/>
            <person name="Aerts A."/>
            <person name="Asiegbu F.O."/>
            <person name="Baker S.E."/>
            <person name="Barry K."/>
            <person name="Bendiksby M."/>
            <person name="Blumentritt M."/>
            <person name="Coutinho P.M."/>
            <person name="Cullen D."/>
            <person name="Cullen D."/>
            <person name="Gathman A."/>
            <person name="Goodell B."/>
            <person name="Henrissat B."/>
            <person name="Ihrmark K."/>
            <person name="Kauserud H."/>
            <person name="Kohler A."/>
            <person name="LaButti K."/>
            <person name="Lapidus A."/>
            <person name="Lavin J.L."/>
            <person name="Lee Y.-H."/>
            <person name="Lindquist E."/>
            <person name="Lilly W."/>
            <person name="Lucas S."/>
            <person name="Morin E."/>
            <person name="Murat C."/>
            <person name="Oguiza J.A."/>
            <person name="Park J."/>
            <person name="Pisabarro A.G."/>
            <person name="Riley R."/>
            <person name="Rosling A."/>
            <person name="Salamov A."/>
            <person name="Schmidt O."/>
            <person name="Schmutz J."/>
            <person name="Skrede I."/>
            <person name="Stenlid J."/>
            <person name="Wiebenga A."/>
            <person name="Xie X."/>
            <person name="Kues U."/>
            <person name="Hibbett D.S."/>
            <person name="Hoffmeister D."/>
            <person name="Hogberg N."/>
            <person name="Martin F."/>
            <person name="Grigoriev I.V."/>
            <person name="Watkinson S.C."/>
        </authorList>
    </citation>
    <scope>NUCLEOTIDE SEQUENCE</scope>
    <source>
        <strain evidence="1">S7.9</strain>
    </source>
</reference>
<protein>
    <recommendedName>
        <fullName evidence="2">DDE Tnp4 domain-containing protein</fullName>
    </recommendedName>
</protein>
<dbReference type="KEGG" id="sla:SERLADRAFT_345304"/>
<accession>F8NE58</accession>
<dbReference type="AlphaFoldDB" id="F8NE58"/>
<organism>
    <name type="scientific">Serpula lacrymans var. lacrymans (strain S7.9)</name>
    <name type="common">Dry rot fungus</name>
    <dbReference type="NCBI Taxonomy" id="578457"/>
    <lineage>
        <taxon>Eukaryota</taxon>
        <taxon>Fungi</taxon>
        <taxon>Dikarya</taxon>
        <taxon>Basidiomycota</taxon>
        <taxon>Agaricomycotina</taxon>
        <taxon>Agaricomycetes</taxon>
        <taxon>Agaricomycetidae</taxon>
        <taxon>Boletales</taxon>
        <taxon>Coniophorineae</taxon>
        <taxon>Serpulaceae</taxon>
        <taxon>Serpula</taxon>
    </lineage>
</organism>